<accession>A0ABV8KWS2</accession>
<dbReference type="Pfam" id="PF13538">
    <property type="entry name" value="UvrD_C_2"/>
    <property type="match status" value="1"/>
</dbReference>
<dbReference type="Proteomes" id="UP001595868">
    <property type="component" value="Unassembled WGS sequence"/>
</dbReference>
<evidence type="ECO:0000259" key="6">
    <source>
        <dbReference type="PROSITE" id="PS51198"/>
    </source>
</evidence>
<name>A0ABV8KWS2_9ACTN</name>
<dbReference type="PANTHER" id="PTHR11070:SF45">
    <property type="entry name" value="DNA 3'-5' HELICASE"/>
    <property type="match status" value="1"/>
</dbReference>
<dbReference type="PANTHER" id="PTHR11070">
    <property type="entry name" value="UVRD / RECB / PCRA DNA HELICASE FAMILY MEMBER"/>
    <property type="match status" value="1"/>
</dbReference>
<evidence type="ECO:0000313" key="7">
    <source>
        <dbReference type="EMBL" id="MFC4110574.1"/>
    </source>
</evidence>
<keyword evidence="8" id="KW-1185">Reference proteome</keyword>
<sequence>MPDVREEEIAAEQRVVDRVYERLDGMRAQAKALAGEGHRRAATSSVSGLVERDAMVHRAAAQLRALDAEAEGLVFGRLDFDDGETYRVGRLGVRDGVEPLLIDWRAPAAEPFYRATPGEPLGVVRRRVIICRGQRVVDLDDDVLSPDRAGDLRVLGEGALLAALRRSRGPHMRDIVTTIQREQDAAIRAPARGVTVITGGPGTGKTQVALHRAAYLLYTDRSRFTGGRILVVGPSTVFTSYIGRVLPALGEDSVHLRALGELVDGVTATRRDRAEVARIKGADRMCEVLTELMWQTPPAAPARLRLVYAGQVLTLDAADLSAARRRVRARCAADGTPPNAARTAAATVLLDALWTRVDGPHLDRRLFAEDVGDRGEFHRFLRAWWPVLTPERVLSWLADPGRVVGLPAGDAGTLAGSYRGRAGWSVDDVPLLDELAELLGDPPAAPRAPEPEWQLRELTTGTRRVTTFVLSCGLRDGWELYAPGHPTPIAVAGPGIDNDAIGAAQRWAEAVILREGHRVVGWTDGYDPHGEEGYVPVLAEPLPVDEPDDEAPVEEPYLHVVVDEAQDLSPMECRMIARRAEYASMTIVGDPGQATHPLAAASWPDLLTRLGKRETRTLELHTGYRVPGVLADYAARVLAPGVAPTRSYRPGGTLAVRRVDDLAGAVREAVRQAPRDSTVAVVATDDTADALTPPVDRPDVAVVPASLVKGLEYDHVIVVEPADIVAAEPRGRNRLYVALTRAVAGLTVLHRQPLPAELRDAGGGTDGRTA</sequence>
<organism evidence="7 8">
    <name type="scientific">Micromonospora zhanjiangensis</name>
    <dbReference type="NCBI Taxonomy" id="1522057"/>
    <lineage>
        <taxon>Bacteria</taxon>
        <taxon>Bacillati</taxon>
        <taxon>Actinomycetota</taxon>
        <taxon>Actinomycetes</taxon>
        <taxon>Micromonosporales</taxon>
        <taxon>Micromonosporaceae</taxon>
        <taxon>Micromonospora</taxon>
    </lineage>
</organism>
<keyword evidence="3 5" id="KW-0347">Helicase</keyword>
<feature type="binding site" evidence="5">
    <location>
        <begin position="199"/>
        <end position="206"/>
    </location>
    <ligand>
        <name>ATP</name>
        <dbReference type="ChEBI" id="CHEBI:30616"/>
    </ligand>
</feature>
<dbReference type="InterPro" id="IPR027417">
    <property type="entry name" value="P-loop_NTPase"/>
</dbReference>
<evidence type="ECO:0000256" key="5">
    <source>
        <dbReference type="PROSITE-ProRule" id="PRU00560"/>
    </source>
</evidence>
<dbReference type="EMBL" id="JBHSBN010000046">
    <property type="protein sequence ID" value="MFC4110574.1"/>
    <property type="molecule type" value="Genomic_DNA"/>
</dbReference>
<evidence type="ECO:0000256" key="3">
    <source>
        <dbReference type="ARBA" id="ARBA00022806"/>
    </source>
</evidence>
<dbReference type="SUPFAM" id="SSF52540">
    <property type="entry name" value="P-loop containing nucleoside triphosphate hydrolases"/>
    <property type="match status" value="1"/>
</dbReference>
<keyword evidence="1 5" id="KW-0547">Nucleotide-binding</keyword>
<evidence type="ECO:0000313" key="8">
    <source>
        <dbReference type="Proteomes" id="UP001595868"/>
    </source>
</evidence>
<dbReference type="InterPro" id="IPR027785">
    <property type="entry name" value="UvrD-like_helicase_C"/>
</dbReference>
<dbReference type="Gene3D" id="3.40.50.300">
    <property type="entry name" value="P-loop containing nucleotide triphosphate hydrolases"/>
    <property type="match status" value="3"/>
</dbReference>
<keyword evidence="2 5" id="KW-0378">Hydrolase</keyword>
<dbReference type="InterPro" id="IPR014016">
    <property type="entry name" value="UvrD-like_ATP-bd"/>
</dbReference>
<dbReference type="InterPro" id="IPR000212">
    <property type="entry name" value="DNA_helicase_UvrD/REP"/>
</dbReference>
<comment type="caution">
    <text evidence="7">The sequence shown here is derived from an EMBL/GenBank/DDBJ whole genome shotgun (WGS) entry which is preliminary data.</text>
</comment>
<dbReference type="PROSITE" id="PS51198">
    <property type="entry name" value="UVRD_HELICASE_ATP_BIND"/>
    <property type="match status" value="1"/>
</dbReference>
<evidence type="ECO:0000256" key="4">
    <source>
        <dbReference type="ARBA" id="ARBA00022840"/>
    </source>
</evidence>
<protein>
    <submittedName>
        <fullName evidence="7">HelD family protein</fullName>
    </submittedName>
</protein>
<evidence type="ECO:0000256" key="2">
    <source>
        <dbReference type="ARBA" id="ARBA00022801"/>
    </source>
</evidence>
<proteinExistence type="predicted"/>
<gene>
    <name evidence="7" type="ORF">ACFOX0_32230</name>
</gene>
<reference evidence="8" key="1">
    <citation type="journal article" date="2019" name="Int. J. Syst. Evol. Microbiol.">
        <title>The Global Catalogue of Microorganisms (GCM) 10K type strain sequencing project: providing services to taxonomists for standard genome sequencing and annotation.</title>
        <authorList>
            <consortium name="The Broad Institute Genomics Platform"/>
            <consortium name="The Broad Institute Genome Sequencing Center for Infectious Disease"/>
            <person name="Wu L."/>
            <person name="Ma J."/>
        </authorList>
    </citation>
    <scope>NUCLEOTIDE SEQUENCE [LARGE SCALE GENOMIC DNA]</scope>
    <source>
        <strain evidence="8">2902at01</strain>
    </source>
</reference>
<evidence type="ECO:0000256" key="1">
    <source>
        <dbReference type="ARBA" id="ARBA00022741"/>
    </source>
</evidence>
<keyword evidence="4 5" id="KW-0067">ATP-binding</keyword>
<dbReference type="Pfam" id="PF00580">
    <property type="entry name" value="UvrD-helicase"/>
    <property type="match status" value="1"/>
</dbReference>
<feature type="domain" description="UvrD-like helicase ATP-binding" evidence="6">
    <location>
        <begin position="178"/>
        <end position="627"/>
    </location>
</feature>
<dbReference type="RefSeq" id="WP_377553108.1">
    <property type="nucleotide sequence ID" value="NZ_JBHSBN010000046.1"/>
</dbReference>